<dbReference type="Gene3D" id="3.30.565.10">
    <property type="entry name" value="Histidine kinase-like ATPase, C-terminal domain"/>
    <property type="match status" value="1"/>
</dbReference>
<dbReference type="InterPro" id="IPR036890">
    <property type="entry name" value="HATPase_C_sf"/>
</dbReference>
<dbReference type="AlphaFoldDB" id="A0A174IID3"/>
<feature type="transmembrane region" description="Helical" evidence="1">
    <location>
        <begin position="67"/>
        <end position="85"/>
    </location>
</feature>
<feature type="transmembrane region" description="Helical" evidence="1">
    <location>
        <begin position="161"/>
        <end position="180"/>
    </location>
</feature>
<dbReference type="RefSeq" id="WP_055273212.1">
    <property type="nucleotide sequence ID" value="NZ_CZAJ01000008.1"/>
</dbReference>
<accession>A0A174IID3</accession>
<name>A0A174IID3_9FIRM</name>
<feature type="transmembrane region" description="Helical" evidence="1">
    <location>
        <begin position="128"/>
        <end position="149"/>
    </location>
</feature>
<keyword evidence="1" id="KW-0472">Membrane</keyword>
<dbReference type="Proteomes" id="UP000095602">
    <property type="component" value="Unassembled WGS sequence"/>
</dbReference>
<evidence type="ECO:0000256" key="1">
    <source>
        <dbReference type="SAM" id="Phobius"/>
    </source>
</evidence>
<evidence type="ECO:0000259" key="2">
    <source>
        <dbReference type="Pfam" id="PF14501"/>
    </source>
</evidence>
<dbReference type="CDD" id="cd16935">
    <property type="entry name" value="HATPase_AgrC-ComD-like"/>
    <property type="match status" value="1"/>
</dbReference>
<gene>
    <name evidence="3" type="ORF">ERS852497_01094</name>
</gene>
<dbReference type="InterPro" id="IPR032834">
    <property type="entry name" value="NatK-like_C"/>
</dbReference>
<protein>
    <recommendedName>
        <fullName evidence="2">Sensor histidine kinase NatK-like C-terminal domain-containing protein</fullName>
    </recommendedName>
</protein>
<keyword evidence="1" id="KW-1133">Transmembrane helix</keyword>
<organism evidence="3 4">
    <name type="scientific">Agathobacter rectalis</name>
    <dbReference type="NCBI Taxonomy" id="39491"/>
    <lineage>
        <taxon>Bacteria</taxon>
        <taxon>Bacillati</taxon>
        <taxon>Bacillota</taxon>
        <taxon>Clostridia</taxon>
        <taxon>Lachnospirales</taxon>
        <taxon>Lachnospiraceae</taxon>
        <taxon>Agathobacter</taxon>
    </lineage>
</organism>
<reference evidence="3 4" key="1">
    <citation type="submission" date="2015-09" db="EMBL/GenBank/DDBJ databases">
        <authorList>
            <consortium name="Pathogen Informatics"/>
        </authorList>
    </citation>
    <scope>NUCLEOTIDE SEQUENCE [LARGE SCALE GENOMIC DNA]</scope>
    <source>
        <strain evidence="3 4">2789STDY5834884</strain>
    </source>
</reference>
<dbReference type="Pfam" id="PF14501">
    <property type="entry name" value="HATPase_c_5"/>
    <property type="match status" value="1"/>
</dbReference>
<keyword evidence="1" id="KW-0812">Transmembrane</keyword>
<feature type="transmembrane region" description="Helical" evidence="1">
    <location>
        <begin position="92"/>
        <end position="116"/>
    </location>
</feature>
<dbReference type="EMBL" id="CZAJ01000008">
    <property type="protein sequence ID" value="CUO87013.1"/>
    <property type="molecule type" value="Genomic_DNA"/>
</dbReference>
<feature type="transmembrane region" description="Helical" evidence="1">
    <location>
        <begin position="192"/>
        <end position="214"/>
    </location>
</feature>
<evidence type="ECO:0000313" key="4">
    <source>
        <dbReference type="Proteomes" id="UP000095602"/>
    </source>
</evidence>
<evidence type="ECO:0000313" key="3">
    <source>
        <dbReference type="EMBL" id="CUO87013.1"/>
    </source>
</evidence>
<feature type="domain" description="Sensor histidine kinase NatK-like C-terminal" evidence="2">
    <location>
        <begin position="328"/>
        <end position="432"/>
    </location>
</feature>
<feature type="transmembrane region" description="Helical" evidence="1">
    <location>
        <begin position="33"/>
        <end position="55"/>
    </location>
</feature>
<sequence length="436" mass="50435">MTNMQIISCIRFCIQLLITESIYTFAFERRKHFIIKAVAAICMYFSVSLLIFELLSAVPWENPVISIVYYIGIFACSLLSMAICFKDKVEEILFAGICGYATQHIAYAFITIIQQITYMKLNVYIDFIVIRILPYIVISAAAYFFIVRHYEGKSEHKQKDIRMITLALVILFIVVVNSVLVDSTMFSGDSSLLQNVFCKMYAIVCCILAVFMAFNMSRQNQIIREKEMMEQMINNMGEKQKLSKETIDIINIKCHDLKYRISKITRIEDADEQKKYVDDVRNALAIYDNIFQTGNEALDLVLTEKSILCIEYRIKLSTMVDGSMLNFMKTTDVYALFGNLMDNAIESVIKEEDDEKRIISISVKEKNKGAHIHIENYCNEQITFDDGLPVTTKEDKNYHGFGAKSIRYIVDHYHGTMLMRTDKMKFITDIIFFPEQ</sequence>
<dbReference type="SUPFAM" id="SSF55874">
    <property type="entry name" value="ATPase domain of HSP90 chaperone/DNA topoisomerase II/histidine kinase"/>
    <property type="match status" value="1"/>
</dbReference>
<proteinExistence type="predicted"/>